<dbReference type="EMBL" id="CM046398">
    <property type="protein sequence ID" value="KAI8530773.1"/>
    <property type="molecule type" value="Genomic_DNA"/>
</dbReference>
<reference evidence="1" key="1">
    <citation type="submission" date="2022-02" db="EMBL/GenBank/DDBJ databases">
        <title>Plant Genome Project.</title>
        <authorList>
            <person name="Zhang R.-G."/>
        </authorList>
    </citation>
    <scope>NUCLEOTIDE SEQUENCE</scope>
    <source>
        <strain evidence="1">AT1</strain>
    </source>
</reference>
<comment type="caution">
    <text evidence="1">The sequence shown here is derived from an EMBL/GenBank/DDBJ whole genome shotgun (WGS) entry which is preliminary data.</text>
</comment>
<name>A0ACC0LRL5_RHOML</name>
<evidence type="ECO:0000313" key="1">
    <source>
        <dbReference type="EMBL" id="KAI8530773.1"/>
    </source>
</evidence>
<dbReference type="Proteomes" id="UP001062846">
    <property type="component" value="Chromosome 11"/>
</dbReference>
<proteinExistence type="predicted"/>
<gene>
    <name evidence="1" type="ORF">RHMOL_Rhmol11G0085100</name>
</gene>
<protein>
    <submittedName>
        <fullName evidence="1">Uncharacterized protein</fullName>
    </submittedName>
</protein>
<organism evidence="1 2">
    <name type="scientific">Rhododendron molle</name>
    <name type="common">Chinese azalea</name>
    <name type="synonym">Azalea mollis</name>
    <dbReference type="NCBI Taxonomy" id="49168"/>
    <lineage>
        <taxon>Eukaryota</taxon>
        <taxon>Viridiplantae</taxon>
        <taxon>Streptophyta</taxon>
        <taxon>Embryophyta</taxon>
        <taxon>Tracheophyta</taxon>
        <taxon>Spermatophyta</taxon>
        <taxon>Magnoliopsida</taxon>
        <taxon>eudicotyledons</taxon>
        <taxon>Gunneridae</taxon>
        <taxon>Pentapetalae</taxon>
        <taxon>asterids</taxon>
        <taxon>Ericales</taxon>
        <taxon>Ericaceae</taxon>
        <taxon>Ericoideae</taxon>
        <taxon>Rhodoreae</taxon>
        <taxon>Rhododendron</taxon>
    </lineage>
</organism>
<sequence>MDTELLFVRCFPKQKRCTDGTARTVYYLANITGDLEEVASSLLGHENSIVYEACADFREKYGHIFPVGSITVWDFVEAMLRWADKMIWFSFLIRSHESMFNDLLYKFLPDWDERFGNASNSSLWILLRIGSKIWPIHVIHNQFGHGWAGFWADNELRSGFKLVFGCERSWIFDVVVLMTHLEPLYFHWSTTTHEFQESSLMPFMIDDLGTPSKCSVVFGKQFRDFFRYADADAHEAVSHRHFSDDLSEIVDNTLNDLEVSKCVAIEHAVEVSRSNLGMIAPCYYMGYTKIELFSSSLITETNMKGLLEILASSLEYALLPICAREEELIWKLINHQSQLDGDTEHVGERFYGFVISTFHERIGYDVIDGDNMGVGENVSLQVTSERDFDGRTEWGLLIHLGCFPVSLRHLILLEKYPPPTELFEQELLCVSALKDLSYEALYPEFRHFNAVYVAPIEVLCKEWHSEWRTKFGDGAGMKVVELTGETPTHLEPLDRCQLIVSTPEKCDALCCGWKQWKHS</sequence>
<evidence type="ECO:0000313" key="2">
    <source>
        <dbReference type="Proteomes" id="UP001062846"/>
    </source>
</evidence>
<accession>A0ACC0LRL5</accession>
<keyword evidence="2" id="KW-1185">Reference proteome</keyword>